<proteinExistence type="predicted"/>
<organism evidence="2 3">
    <name type="scientific">Pseudoleptotrichia goodfellowii</name>
    <dbReference type="NCBI Taxonomy" id="157692"/>
    <lineage>
        <taxon>Bacteria</taxon>
        <taxon>Fusobacteriati</taxon>
        <taxon>Fusobacteriota</taxon>
        <taxon>Fusobacteriia</taxon>
        <taxon>Fusobacteriales</taxon>
        <taxon>Leptotrichiaceae</taxon>
        <taxon>Pseudoleptotrichia</taxon>
    </lineage>
</organism>
<evidence type="ECO:0000313" key="3">
    <source>
        <dbReference type="Proteomes" id="UP000321606"/>
    </source>
</evidence>
<evidence type="ECO:0008006" key="4">
    <source>
        <dbReference type="Google" id="ProtNLM"/>
    </source>
</evidence>
<feature type="coiled-coil region" evidence="1">
    <location>
        <begin position="188"/>
        <end position="215"/>
    </location>
</feature>
<keyword evidence="1" id="KW-0175">Coiled coil</keyword>
<protein>
    <recommendedName>
        <fullName evidence="4">DUF4304 domain-containing protein</fullName>
    </recommendedName>
</protein>
<evidence type="ECO:0000313" key="2">
    <source>
        <dbReference type="EMBL" id="BBM37152.1"/>
    </source>
</evidence>
<accession>A0A510JCX9</accession>
<dbReference type="Pfam" id="PF14137">
    <property type="entry name" value="DUF4304"/>
    <property type="match status" value="1"/>
</dbReference>
<name>A0A510JCX9_9FUSO</name>
<dbReference type="KEGG" id="lgo:JCM16774_2111"/>
<gene>
    <name evidence="2" type="ORF">JCM16774_2111</name>
</gene>
<dbReference type="AlphaFoldDB" id="A0A510JCX9"/>
<evidence type="ECO:0000256" key="1">
    <source>
        <dbReference type="SAM" id="Coils"/>
    </source>
</evidence>
<dbReference type="OrthoDB" id="81643at2"/>
<reference evidence="2 3" key="1">
    <citation type="submission" date="2019-07" db="EMBL/GenBank/DDBJ databases">
        <title>Complete Genome Sequence of Leptotrichia goodfellowii Strain JCM 16774.</title>
        <authorList>
            <person name="Watanabe S."/>
            <person name="Cui L."/>
        </authorList>
    </citation>
    <scope>NUCLEOTIDE SEQUENCE [LARGE SCALE GENOMIC DNA]</scope>
    <source>
        <strain evidence="2 3">JCM16774</strain>
    </source>
</reference>
<dbReference type="InterPro" id="IPR025412">
    <property type="entry name" value="DUF4304"/>
</dbReference>
<dbReference type="Proteomes" id="UP000321606">
    <property type="component" value="Chromosome"/>
</dbReference>
<dbReference type="EMBL" id="AP019822">
    <property type="protein sequence ID" value="BBM37152.1"/>
    <property type="molecule type" value="Genomic_DNA"/>
</dbReference>
<dbReference type="STRING" id="714315.GCA_000516535_02106"/>
<dbReference type="RefSeq" id="WP_026738252.1">
    <property type="nucleotide sequence ID" value="NZ_AP019822.1"/>
</dbReference>
<sequence>MRELTTKEFNDLYKRNFREYFDKPLKKDGFYKKGTINFYRINKLGMIETLNFQKHREELNVNCAILPIYCGATKESITIGLRLGKFMNTRYTYWWDIKDDESMEKNMQEMLNVIQTDLYNWFNKMDNEKEILKYISISYQTIINRYITQAASMAKFKRYDEILQYVEKVKKEYMESWSEEERQKKEWLKKVLDEALLLERKLKEGKENIDQYIIEREKQSLIELGLEKLIK</sequence>